<feature type="domain" description="BTB" evidence="2">
    <location>
        <begin position="11"/>
        <end position="84"/>
    </location>
</feature>
<dbReference type="Pfam" id="PF03662">
    <property type="entry name" value="Glyco_hydro_79n"/>
    <property type="match status" value="1"/>
</dbReference>
<comment type="similarity">
    <text evidence="1">Belongs to the glycosyl hydrolase 79 family.</text>
</comment>
<gene>
    <name evidence="3" type="ORF">TCAL_02349</name>
</gene>
<sequence length="619" mass="70227">MWQAFENGTGANLTLVCLNEEEELEHIDVQRGILEAASPVFQAMFKHEGFLEKQSGSVKIREIHPEVLKSVLRYLYTGILSNDTNVPIQEVLIAADRFQVEHLKILCEEKLCRNLDHEKVLDLAFLAQDYHAKYALDYAIQGIIHNFPHVAMGTHLIAEKWKHFRFDSKKLINLARGLEPCYFRLGGTAADLAIFQENPLPYVRPSFSGVEKCFSISAWGQGACEDLSQLYQTGNFTFGKSDWIQLNDFIKTVGWKFLFDVNVLLRNGDHWSAANARSLLDFNHQQGFHGTSWELGNEPNAYFHKFKIRLSGEQLGQDFRALRHLLDEYPGYENSSIVGPDINGVRKCANLKKDKCKAVLFLQSVLKHSGRAIDKITWHHYYLDGHKATLKDFLSAEVLNSLQPQMDLIKRGLEASNHSHIPIWLGETSSAYGGGVQGLSDRYVAGFLWLDKLGVAALNKYSVILRQTFYHGSYALVNEQLNPNPDYWLSLIFKRLVGIRVLELKQGLNNGTLRCYAHCHRDISGGVTVFALNIGHRSEVIKLGNQLGNSTVLHYILSPPKNSLKSREILLNGQTLKLNEFKDIPPLNPIRTSKTTHLFIKAYEMAFWVFPELSLKICS</sequence>
<protein>
    <recommendedName>
        <fullName evidence="2">BTB domain-containing protein</fullName>
    </recommendedName>
</protein>
<dbReference type="SMART" id="SM00225">
    <property type="entry name" value="BTB"/>
    <property type="match status" value="1"/>
</dbReference>
<evidence type="ECO:0000313" key="3">
    <source>
        <dbReference type="EMBL" id="TRY70553.1"/>
    </source>
</evidence>
<dbReference type="InterPro" id="IPR017853">
    <property type="entry name" value="GH"/>
</dbReference>
<dbReference type="GO" id="GO:0016020">
    <property type="term" value="C:membrane"/>
    <property type="evidence" value="ECO:0007669"/>
    <property type="project" value="InterPro"/>
</dbReference>
<dbReference type="InterPro" id="IPR011333">
    <property type="entry name" value="SKP1/BTB/POZ_sf"/>
</dbReference>
<dbReference type="STRING" id="6832.A0A553NYM9"/>
<reference evidence="3 4" key="1">
    <citation type="journal article" date="2018" name="Nat. Ecol. Evol.">
        <title>Genomic signatures of mitonuclear coevolution across populations of Tigriopus californicus.</title>
        <authorList>
            <person name="Barreto F.S."/>
            <person name="Watson E.T."/>
            <person name="Lima T.G."/>
            <person name="Willett C.S."/>
            <person name="Edmands S."/>
            <person name="Li W."/>
            <person name="Burton R.S."/>
        </authorList>
    </citation>
    <scope>NUCLEOTIDE SEQUENCE [LARGE SCALE GENOMIC DNA]</scope>
    <source>
        <strain evidence="3 4">San Diego</strain>
    </source>
</reference>
<dbReference type="PANTHER" id="PTHR46145:SF4">
    <property type="entry name" value="HEPARANASE"/>
    <property type="match status" value="1"/>
</dbReference>
<dbReference type="InterPro" id="IPR000210">
    <property type="entry name" value="BTB/POZ_dom"/>
</dbReference>
<dbReference type="Proteomes" id="UP000318571">
    <property type="component" value="Chromosome 9"/>
</dbReference>
<dbReference type="GO" id="GO:0031012">
    <property type="term" value="C:extracellular matrix"/>
    <property type="evidence" value="ECO:0007669"/>
    <property type="project" value="TreeGrafter"/>
</dbReference>
<accession>A0A553NYM9</accession>
<dbReference type="EMBL" id="VCGU01000009">
    <property type="protein sequence ID" value="TRY70553.1"/>
    <property type="molecule type" value="Genomic_DNA"/>
</dbReference>
<dbReference type="Gene3D" id="3.30.710.10">
    <property type="entry name" value="Potassium Channel Kv1.1, Chain A"/>
    <property type="match status" value="1"/>
</dbReference>
<organism evidence="3 4">
    <name type="scientific">Tigriopus californicus</name>
    <name type="common">Marine copepod</name>
    <dbReference type="NCBI Taxonomy" id="6832"/>
    <lineage>
        <taxon>Eukaryota</taxon>
        <taxon>Metazoa</taxon>
        <taxon>Ecdysozoa</taxon>
        <taxon>Arthropoda</taxon>
        <taxon>Crustacea</taxon>
        <taxon>Multicrustacea</taxon>
        <taxon>Hexanauplia</taxon>
        <taxon>Copepoda</taxon>
        <taxon>Harpacticoida</taxon>
        <taxon>Harpacticidae</taxon>
        <taxon>Tigriopus</taxon>
    </lineage>
</organism>
<evidence type="ECO:0000313" key="4">
    <source>
        <dbReference type="Proteomes" id="UP000318571"/>
    </source>
</evidence>
<evidence type="ECO:0000256" key="1">
    <source>
        <dbReference type="ARBA" id="ARBA00009800"/>
    </source>
</evidence>
<dbReference type="SUPFAM" id="SSF54695">
    <property type="entry name" value="POZ domain"/>
    <property type="match status" value="1"/>
</dbReference>
<dbReference type="Gene3D" id="3.20.20.80">
    <property type="entry name" value="Glycosidases"/>
    <property type="match status" value="1"/>
</dbReference>
<dbReference type="GO" id="GO:0005615">
    <property type="term" value="C:extracellular space"/>
    <property type="evidence" value="ECO:0007669"/>
    <property type="project" value="TreeGrafter"/>
</dbReference>
<comment type="caution">
    <text evidence="3">The sequence shown here is derived from an EMBL/GenBank/DDBJ whole genome shotgun (WGS) entry which is preliminary data.</text>
</comment>
<dbReference type="OMA" id="VAKEHTR"/>
<dbReference type="PROSITE" id="PS50097">
    <property type="entry name" value="BTB"/>
    <property type="match status" value="1"/>
</dbReference>
<dbReference type="AlphaFoldDB" id="A0A553NYM9"/>
<dbReference type="PANTHER" id="PTHR46145">
    <property type="entry name" value="HEPARANASE"/>
    <property type="match status" value="1"/>
</dbReference>
<dbReference type="GO" id="GO:0016798">
    <property type="term" value="F:hydrolase activity, acting on glycosyl bonds"/>
    <property type="evidence" value="ECO:0007669"/>
    <property type="project" value="InterPro"/>
</dbReference>
<dbReference type="SUPFAM" id="SSF51445">
    <property type="entry name" value="(Trans)glycosidases"/>
    <property type="match status" value="1"/>
</dbReference>
<evidence type="ECO:0000259" key="2">
    <source>
        <dbReference type="PROSITE" id="PS50097"/>
    </source>
</evidence>
<dbReference type="InterPro" id="IPR005199">
    <property type="entry name" value="Glyco_hydro_79"/>
</dbReference>
<name>A0A553NYM9_TIGCA</name>
<dbReference type="Pfam" id="PF00651">
    <property type="entry name" value="BTB"/>
    <property type="match status" value="1"/>
</dbReference>
<proteinExistence type="inferred from homology"/>
<keyword evidence="4" id="KW-1185">Reference proteome</keyword>